<dbReference type="EMBL" id="FNPC01000005">
    <property type="protein sequence ID" value="SDY42908.1"/>
    <property type="molecule type" value="Genomic_DNA"/>
</dbReference>
<dbReference type="Proteomes" id="UP000199079">
    <property type="component" value="Unassembled WGS sequence"/>
</dbReference>
<proteinExistence type="predicted"/>
<evidence type="ECO:0000313" key="1">
    <source>
        <dbReference type="EMBL" id="SDY42908.1"/>
    </source>
</evidence>
<accession>A0A1H3JU83</accession>
<dbReference type="AlphaFoldDB" id="A0A1H3JU83"/>
<sequence length="48" mass="5210">MSGALDTDDLRLDRLGGECLLFGVDDLLKPVSGRLRLSTSPHNLLSIE</sequence>
<dbReference type="RefSeq" id="WP_176819472.1">
    <property type="nucleotide sequence ID" value="NZ_FNPC01000005.1"/>
</dbReference>
<organism evidence="1 2">
    <name type="scientific">Halopenitus persicus</name>
    <dbReference type="NCBI Taxonomy" id="1048396"/>
    <lineage>
        <taxon>Archaea</taxon>
        <taxon>Methanobacteriati</taxon>
        <taxon>Methanobacteriota</taxon>
        <taxon>Stenosarchaea group</taxon>
        <taxon>Halobacteria</taxon>
        <taxon>Halobacteriales</taxon>
        <taxon>Haloferacaceae</taxon>
        <taxon>Halopenitus</taxon>
    </lineage>
</organism>
<name>A0A1H3JU83_9EURY</name>
<gene>
    <name evidence="1" type="ORF">SAMN05216564_105128</name>
</gene>
<protein>
    <submittedName>
        <fullName evidence="1">Uncharacterized protein</fullName>
    </submittedName>
</protein>
<keyword evidence="2" id="KW-1185">Reference proteome</keyword>
<evidence type="ECO:0000313" key="2">
    <source>
        <dbReference type="Proteomes" id="UP000199079"/>
    </source>
</evidence>
<reference evidence="2" key="1">
    <citation type="submission" date="2016-10" db="EMBL/GenBank/DDBJ databases">
        <authorList>
            <person name="Varghese N."/>
            <person name="Submissions S."/>
        </authorList>
    </citation>
    <scope>NUCLEOTIDE SEQUENCE [LARGE SCALE GENOMIC DNA]</scope>
    <source>
        <strain evidence="2">DC30,IBRC 10041,KCTC 4046</strain>
    </source>
</reference>